<feature type="compositionally biased region" description="Polar residues" evidence="10">
    <location>
        <begin position="353"/>
        <end position="366"/>
    </location>
</feature>
<dbReference type="PANTHER" id="PTHR47549:SF2">
    <property type="entry name" value="GOLGI APPARATUS MEMBRANE PROTEIN TVP38"/>
    <property type="match status" value="1"/>
</dbReference>
<evidence type="ECO:0000256" key="5">
    <source>
        <dbReference type="ARBA" id="ARBA00020673"/>
    </source>
</evidence>
<feature type="transmembrane region" description="Helical" evidence="11">
    <location>
        <begin position="102"/>
        <end position="121"/>
    </location>
</feature>
<dbReference type="GeneID" id="38786919"/>
<feature type="domain" description="VTT" evidence="12">
    <location>
        <begin position="161"/>
        <end position="274"/>
    </location>
</feature>
<dbReference type="InterPro" id="IPR032816">
    <property type="entry name" value="VTT_dom"/>
</dbReference>
<evidence type="ECO:0000256" key="9">
    <source>
        <dbReference type="ARBA" id="ARBA00023136"/>
    </source>
</evidence>
<feature type="region of interest" description="Disordered" evidence="10">
    <location>
        <begin position="385"/>
        <end position="438"/>
    </location>
</feature>
<feature type="transmembrane region" description="Helical" evidence="11">
    <location>
        <begin position="141"/>
        <end position="159"/>
    </location>
</feature>
<comment type="function">
    <text evidence="1">Golgi membrane protein involved in vesicular trafficking and spindle migration.</text>
</comment>
<dbReference type="STRING" id="139825.A0A401H6F7"/>
<sequence length="552" mass="59762">MATYTGYNDSSIPLGPYPRQASYPPNAGPPQTSSMSLNSEDSDRTPLATKGKGGGVVVAMGVPDGTRTPSPTPSEEAALAKTSIFDWKAIANWRFWLRREWLWYYVAGAVALVLIILFTAFHTKIVNWLQPAANWMHKLPAGWLIPIAILFVISFPPLFGHEIIAILAGLVWGLWEGFGIVAAGTLIGELGNFYAFRYCCSARGQKLERSELSYACLARIVRDGGFKIALIARFSAIPGHFTTAVFSTCGMSVWTFTIAAIFSLPKQFITVYLGVALEQSQNGSNSSKSNIIKDVVLIITIIITFVAMWYIYHRMNQVKPLVIYDRRKARQTKILAAAYETPYDPASEPFNPDPSTTSLNRTNDMHQQWDSSGRAVGYVGDASVYAPSPRRAQPQQQQQQNTAASPHSASAVPSPSRNPYRSPVATPPISTRRIPPPPVSAPAASLYFDNATRPGAAVTTDVGDMPNPFTDLQRIASPRSYALPMSAPHSPPSAYASVYEPAPAYAPAARTLTPAQFAALRAPEAPQGGVHTGVAEYSDPYAAYEGGGAGVR</sequence>
<dbReference type="Pfam" id="PF09335">
    <property type="entry name" value="VTT_dom"/>
    <property type="match status" value="1"/>
</dbReference>
<dbReference type="InParanoid" id="A0A401H6F7"/>
<dbReference type="AlphaFoldDB" id="A0A401H6F7"/>
<feature type="transmembrane region" description="Helical" evidence="11">
    <location>
        <begin position="166"/>
        <end position="187"/>
    </location>
</feature>
<accession>A0A401H6F7</accession>
<feature type="transmembrane region" description="Helical" evidence="11">
    <location>
        <begin position="295"/>
        <end position="312"/>
    </location>
</feature>
<feature type="transmembrane region" description="Helical" evidence="11">
    <location>
        <begin position="253"/>
        <end position="275"/>
    </location>
</feature>
<evidence type="ECO:0000256" key="1">
    <source>
        <dbReference type="ARBA" id="ARBA00002978"/>
    </source>
</evidence>
<evidence type="ECO:0000256" key="2">
    <source>
        <dbReference type="ARBA" id="ARBA00004653"/>
    </source>
</evidence>
<keyword evidence="8" id="KW-0333">Golgi apparatus</keyword>
<evidence type="ECO:0000256" key="3">
    <source>
        <dbReference type="ARBA" id="ARBA00008640"/>
    </source>
</evidence>
<gene>
    <name evidence="13" type="ORF">SCP_1800240</name>
</gene>
<comment type="similarity">
    <text evidence="3">Belongs to the TVP38/TMEM64 family.</text>
</comment>
<protein>
    <recommendedName>
        <fullName evidence="4">Golgi apparatus membrane protein TVP38</fullName>
    </recommendedName>
    <alternativeName>
        <fullName evidence="5">Golgi apparatus membrane protein tvp38</fullName>
    </alternativeName>
</protein>
<dbReference type="Proteomes" id="UP000287166">
    <property type="component" value="Unassembled WGS sequence"/>
</dbReference>
<dbReference type="GO" id="GO:0000139">
    <property type="term" value="C:Golgi membrane"/>
    <property type="evidence" value="ECO:0007669"/>
    <property type="project" value="UniProtKB-SubCell"/>
</dbReference>
<evidence type="ECO:0000256" key="6">
    <source>
        <dbReference type="ARBA" id="ARBA00022692"/>
    </source>
</evidence>
<dbReference type="OrthoDB" id="166803at2759"/>
<proteinExistence type="inferred from homology"/>
<feature type="region of interest" description="Disordered" evidence="10">
    <location>
        <begin position="345"/>
        <end position="366"/>
    </location>
</feature>
<feature type="region of interest" description="Disordered" evidence="10">
    <location>
        <begin position="1"/>
        <end position="74"/>
    </location>
</feature>
<comment type="subcellular location">
    <subcellularLocation>
        <location evidence="2">Golgi apparatus membrane</location>
        <topology evidence="2">Multi-pass membrane protein</topology>
    </subcellularLocation>
</comment>
<keyword evidence="14" id="KW-1185">Reference proteome</keyword>
<dbReference type="PANTHER" id="PTHR47549">
    <property type="entry name" value="GOLGI APPARATUS MEMBRANE PROTEIN TVP38-RELATED"/>
    <property type="match status" value="1"/>
</dbReference>
<evidence type="ECO:0000313" key="13">
    <source>
        <dbReference type="EMBL" id="GBE90002.1"/>
    </source>
</evidence>
<dbReference type="InterPro" id="IPR051076">
    <property type="entry name" value="Golgi_membrane_TVP38/TMEM64"/>
</dbReference>
<organism evidence="13 14">
    <name type="scientific">Sparassis crispa</name>
    <dbReference type="NCBI Taxonomy" id="139825"/>
    <lineage>
        <taxon>Eukaryota</taxon>
        <taxon>Fungi</taxon>
        <taxon>Dikarya</taxon>
        <taxon>Basidiomycota</taxon>
        <taxon>Agaricomycotina</taxon>
        <taxon>Agaricomycetes</taxon>
        <taxon>Polyporales</taxon>
        <taxon>Sparassidaceae</taxon>
        <taxon>Sparassis</taxon>
    </lineage>
</organism>
<reference evidence="13 14" key="1">
    <citation type="journal article" date="2018" name="Sci. Rep.">
        <title>Genome sequence of the cauliflower mushroom Sparassis crispa (Hanabiratake) and its association with beneficial usage.</title>
        <authorList>
            <person name="Kiyama R."/>
            <person name="Furutani Y."/>
            <person name="Kawaguchi K."/>
            <person name="Nakanishi T."/>
        </authorList>
    </citation>
    <scope>NUCLEOTIDE SEQUENCE [LARGE SCALE GENOMIC DNA]</scope>
</reference>
<dbReference type="EMBL" id="BFAD01000018">
    <property type="protein sequence ID" value="GBE90002.1"/>
    <property type="molecule type" value="Genomic_DNA"/>
</dbReference>
<evidence type="ECO:0000256" key="4">
    <source>
        <dbReference type="ARBA" id="ARBA00013533"/>
    </source>
</evidence>
<dbReference type="RefSeq" id="XP_027620915.1">
    <property type="nucleotide sequence ID" value="XM_027765114.1"/>
</dbReference>
<feature type="compositionally biased region" description="Low complexity" evidence="10">
    <location>
        <begin position="386"/>
        <end position="415"/>
    </location>
</feature>
<keyword evidence="7 11" id="KW-1133">Transmembrane helix</keyword>
<keyword evidence="6 11" id="KW-0812">Transmembrane</keyword>
<evidence type="ECO:0000256" key="10">
    <source>
        <dbReference type="SAM" id="MobiDB-lite"/>
    </source>
</evidence>
<name>A0A401H6F7_9APHY</name>
<comment type="caution">
    <text evidence="13">The sequence shown here is derived from an EMBL/GenBank/DDBJ whole genome shotgun (WGS) entry which is preliminary data.</text>
</comment>
<evidence type="ECO:0000256" key="8">
    <source>
        <dbReference type="ARBA" id="ARBA00023034"/>
    </source>
</evidence>
<evidence type="ECO:0000313" key="14">
    <source>
        <dbReference type="Proteomes" id="UP000287166"/>
    </source>
</evidence>
<feature type="compositionally biased region" description="Polar residues" evidence="10">
    <location>
        <begin position="1"/>
        <end position="11"/>
    </location>
</feature>
<evidence type="ECO:0000259" key="12">
    <source>
        <dbReference type="Pfam" id="PF09335"/>
    </source>
</evidence>
<feature type="compositionally biased region" description="Polar residues" evidence="10">
    <location>
        <begin position="29"/>
        <end position="39"/>
    </location>
</feature>
<evidence type="ECO:0000256" key="7">
    <source>
        <dbReference type="ARBA" id="ARBA00022989"/>
    </source>
</evidence>
<evidence type="ECO:0000256" key="11">
    <source>
        <dbReference type="SAM" id="Phobius"/>
    </source>
</evidence>
<keyword evidence="9 11" id="KW-0472">Membrane</keyword>